<gene>
    <name evidence="6" type="ORF">SAMN05421855_102190</name>
</gene>
<dbReference type="EC" id="1.8.4.11" evidence="1"/>
<proteinExistence type="predicted"/>
<evidence type="ECO:0000259" key="5">
    <source>
        <dbReference type="Pfam" id="PF01625"/>
    </source>
</evidence>
<evidence type="ECO:0000313" key="7">
    <source>
        <dbReference type="Proteomes" id="UP000199321"/>
    </source>
</evidence>
<accession>A0A1G7EWK4</accession>
<dbReference type="PANTHER" id="PTHR43774">
    <property type="entry name" value="PEPTIDE METHIONINE SULFOXIDE REDUCTASE"/>
    <property type="match status" value="1"/>
</dbReference>
<sequence length="174" mass="19720">MIGINTQQIALGGGCHWCTEAVFQSLKGVEKVEQGYVAATGEYSSFSEAVIVSFSAETISLQTLIEIHLYTHKSTSNHSMRTKYRSAIYTFSEAQQKEAKSSIEKLQKDFTQNLVTQVLSFSEFKASREAIQNYYQKNPNKPFCETFINPKLKLLLKQFSDHVTEDTFNHLSNT</sequence>
<keyword evidence="7" id="KW-1185">Reference proteome</keyword>
<protein>
    <recommendedName>
        <fullName evidence="1">peptide-methionine (S)-S-oxide reductase</fullName>
        <ecNumber evidence="1">1.8.4.11</ecNumber>
    </recommendedName>
</protein>
<reference evidence="6 7" key="1">
    <citation type="submission" date="2016-10" db="EMBL/GenBank/DDBJ databases">
        <authorList>
            <person name="de Groot N.N."/>
        </authorList>
    </citation>
    <scope>NUCLEOTIDE SEQUENCE [LARGE SCALE GENOMIC DNA]</scope>
    <source>
        <strain evidence="6 7">DSM 16195</strain>
    </source>
</reference>
<dbReference type="Gene3D" id="3.30.1060.10">
    <property type="entry name" value="Peptide methionine sulphoxide reductase MsrA"/>
    <property type="match status" value="1"/>
</dbReference>
<dbReference type="OrthoDB" id="4174719at2"/>
<dbReference type="PANTHER" id="PTHR43774:SF1">
    <property type="entry name" value="PEPTIDE METHIONINE SULFOXIDE REDUCTASE MSRA 2"/>
    <property type="match status" value="1"/>
</dbReference>
<dbReference type="AlphaFoldDB" id="A0A1G7EWK4"/>
<name>A0A1G7EWK4_9FLAO</name>
<dbReference type="Proteomes" id="UP000199321">
    <property type="component" value="Unassembled WGS sequence"/>
</dbReference>
<dbReference type="SUPFAM" id="SSF55068">
    <property type="entry name" value="Peptide methionine sulfoxide reductase"/>
    <property type="match status" value="1"/>
</dbReference>
<dbReference type="Pfam" id="PF01625">
    <property type="entry name" value="PMSR"/>
    <property type="match status" value="1"/>
</dbReference>
<evidence type="ECO:0000256" key="4">
    <source>
        <dbReference type="ARBA" id="ARBA00048782"/>
    </source>
</evidence>
<dbReference type="RefSeq" id="WP_093142379.1">
    <property type="nucleotide sequence ID" value="NZ_BMWO01000002.1"/>
</dbReference>
<evidence type="ECO:0000256" key="2">
    <source>
        <dbReference type="ARBA" id="ARBA00023002"/>
    </source>
</evidence>
<dbReference type="GO" id="GO:0008113">
    <property type="term" value="F:peptide-methionine (S)-S-oxide reductase activity"/>
    <property type="evidence" value="ECO:0007669"/>
    <property type="project" value="UniProtKB-EC"/>
</dbReference>
<keyword evidence="2" id="KW-0560">Oxidoreductase</keyword>
<dbReference type="InterPro" id="IPR002569">
    <property type="entry name" value="Met_Sox_Rdtase_MsrA_dom"/>
</dbReference>
<feature type="domain" description="Peptide methionine sulphoxide reductase MsrA" evidence="5">
    <location>
        <begin position="8"/>
        <end position="144"/>
    </location>
</feature>
<dbReference type="InterPro" id="IPR036509">
    <property type="entry name" value="Met_Sox_Rdtase_MsrA_sf"/>
</dbReference>
<comment type="catalytic activity">
    <reaction evidence="3">
        <text>L-methionyl-[protein] + [thioredoxin]-disulfide + H2O = L-methionyl-(S)-S-oxide-[protein] + [thioredoxin]-dithiol</text>
        <dbReference type="Rhea" id="RHEA:14217"/>
        <dbReference type="Rhea" id="RHEA-COMP:10698"/>
        <dbReference type="Rhea" id="RHEA-COMP:10700"/>
        <dbReference type="Rhea" id="RHEA-COMP:12313"/>
        <dbReference type="Rhea" id="RHEA-COMP:12315"/>
        <dbReference type="ChEBI" id="CHEBI:15377"/>
        <dbReference type="ChEBI" id="CHEBI:16044"/>
        <dbReference type="ChEBI" id="CHEBI:29950"/>
        <dbReference type="ChEBI" id="CHEBI:44120"/>
        <dbReference type="ChEBI" id="CHEBI:50058"/>
        <dbReference type="EC" id="1.8.4.11"/>
    </reaction>
</comment>
<evidence type="ECO:0000256" key="1">
    <source>
        <dbReference type="ARBA" id="ARBA00012502"/>
    </source>
</evidence>
<comment type="catalytic activity">
    <reaction evidence="4">
        <text>[thioredoxin]-disulfide + L-methionine + H2O = L-methionine (S)-S-oxide + [thioredoxin]-dithiol</text>
        <dbReference type="Rhea" id="RHEA:19993"/>
        <dbReference type="Rhea" id="RHEA-COMP:10698"/>
        <dbReference type="Rhea" id="RHEA-COMP:10700"/>
        <dbReference type="ChEBI" id="CHEBI:15377"/>
        <dbReference type="ChEBI" id="CHEBI:29950"/>
        <dbReference type="ChEBI" id="CHEBI:50058"/>
        <dbReference type="ChEBI" id="CHEBI:57844"/>
        <dbReference type="ChEBI" id="CHEBI:58772"/>
        <dbReference type="EC" id="1.8.4.11"/>
    </reaction>
</comment>
<dbReference type="STRING" id="227084.SAMN05421855_102190"/>
<dbReference type="EMBL" id="FNBA01000002">
    <property type="protein sequence ID" value="SDE68078.1"/>
    <property type="molecule type" value="Genomic_DNA"/>
</dbReference>
<evidence type="ECO:0000313" key="6">
    <source>
        <dbReference type="EMBL" id="SDE68078.1"/>
    </source>
</evidence>
<evidence type="ECO:0000256" key="3">
    <source>
        <dbReference type="ARBA" id="ARBA00047806"/>
    </source>
</evidence>
<organism evidence="6 7">
    <name type="scientific">Ulvibacter litoralis</name>
    <dbReference type="NCBI Taxonomy" id="227084"/>
    <lineage>
        <taxon>Bacteria</taxon>
        <taxon>Pseudomonadati</taxon>
        <taxon>Bacteroidota</taxon>
        <taxon>Flavobacteriia</taxon>
        <taxon>Flavobacteriales</taxon>
        <taxon>Flavobacteriaceae</taxon>
        <taxon>Ulvibacter</taxon>
    </lineage>
</organism>